<evidence type="ECO:0000256" key="5">
    <source>
        <dbReference type="SAM" id="MobiDB-lite"/>
    </source>
</evidence>
<dbReference type="eggNOG" id="COG1595">
    <property type="taxonomic scope" value="Bacteria"/>
</dbReference>
<evidence type="ECO:0000256" key="4">
    <source>
        <dbReference type="ARBA" id="ARBA00023163"/>
    </source>
</evidence>
<feature type="domain" description="RNA polymerase sigma factor 70 region 4 type 2" evidence="7">
    <location>
        <begin position="356"/>
        <end position="407"/>
    </location>
</feature>
<evidence type="ECO:0000313" key="8">
    <source>
        <dbReference type="EMBL" id="SFP10446.1"/>
    </source>
</evidence>
<keyword evidence="3" id="KW-0731">Sigma factor</keyword>
<evidence type="ECO:0000313" key="9">
    <source>
        <dbReference type="Proteomes" id="UP000183413"/>
    </source>
</evidence>
<feature type="compositionally biased region" description="Low complexity" evidence="5">
    <location>
        <begin position="414"/>
        <end position="427"/>
    </location>
</feature>
<evidence type="ECO:0000259" key="6">
    <source>
        <dbReference type="Pfam" id="PF04542"/>
    </source>
</evidence>
<feature type="region of interest" description="Disordered" evidence="5">
    <location>
        <begin position="408"/>
        <end position="443"/>
    </location>
</feature>
<dbReference type="PANTHER" id="PTHR43133:SF66">
    <property type="entry name" value="ECF RNA POLYMERASE SIGMA FACTOR SIGK"/>
    <property type="match status" value="1"/>
</dbReference>
<protein>
    <submittedName>
        <fullName evidence="8">RNA polymerase sigma factor, sigma-70 family</fullName>
    </submittedName>
</protein>
<dbReference type="EMBL" id="FOVH01000011">
    <property type="protein sequence ID" value="SFP10446.1"/>
    <property type="molecule type" value="Genomic_DNA"/>
</dbReference>
<dbReference type="Proteomes" id="UP000183413">
    <property type="component" value="Unassembled WGS sequence"/>
</dbReference>
<dbReference type="AlphaFoldDB" id="A0A1I5MNA9"/>
<feature type="domain" description="RNA polymerase sigma-70 region 2" evidence="6">
    <location>
        <begin position="258"/>
        <end position="325"/>
    </location>
</feature>
<proteinExistence type="inferred from homology"/>
<dbReference type="Pfam" id="PF04542">
    <property type="entry name" value="Sigma70_r2"/>
    <property type="match status" value="1"/>
</dbReference>
<reference evidence="8 9" key="1">
    <citation type="submission" date="2016-10" db="EMBL/GenBank/DDBJ databases">
        <authorList>
            <person name="de Groot N.N."/>
        </authorList>
    </citation>
    <scope>NUCLEOTIDE SEQUENCE [LARGE SCALE GENOMIC DNA]</scope>
    <source>
        <strain evidence="8 9">DSM 43067</strain>
    </source>
</reference>
<dbReference type="Gene3D" id="1.10.10.10">
    <property type="entry name" value="Winged helix-like DNA-binding domain superfamily/Winged helix DNA-binding domain"/>
    <property type="match status" value="1"/>
</dbReference>
<feature type="compositionally biased region" description="Gly residues" evidence="5">
    <location>
        <begin position="434"/>
        <end position="443"/>
    </location>
</feature>
<keyword evidence="9" id="KW-1185">Reference proteome</keyword>
<dbReference type="SUPFAM" id="SSF88659">
    <property type="entry name" value="Sigma3 and sigma4 domains of RNA polymerase sigma factors"/>
    <property type="match status" value="1"/>
</dbReference>
<dbReference type="GO" id="GO:0003677">
    <property type="term" value="F:DNA binding"/>
    <property type="evidence" value="ECO:0007669"/>
    <property type="project" value="InterPro"/>
</dbReference>
<dbReference type="STRING" id="1993.SAMN04489713_111336"/>
<dbReference type="NCBIfam" id="TIGR02937">
    <property type="entry name" value="sigma70-ECF"/>
    <property type="match status" value="1"/>
</dbReference>
<dbReference type="InterPro" id="IPR013324">
    <property type="entry name" value="RNA_pol_sigma_r3/r4-like"/>
</dbReference>
<evidence type="ECO:0000259" key="7">
    <source>
        <dbReference type="Pfam" id="PF08281"/>
    </source>
</evidence>
<dbReference type="GO" id="GO:0016987">
    <property type="term" value="F:sigma factor activity"/>
    <property type="evidence" value="ECO:0007669"/>
    <property type="project" value="UniProtKB-KW"/>
</dbReference>
<evidence type="ECO:0000256" key="2">
    <source>
        <dbReference type="ARBA" id="ARBA00023015"/>
    </source>
</evidence>
<keyword evidence="2" id="KW-0805">Transcription regulation</keyword>
<evidence type="ECO:0000256" key="1">
    <source>
        <dbReference type="ARBA" id="ARBA00010641"/>
    </source>
</evidence>
<dbReference type="InterPro" id="IPR036388">
    <property type="entry name" value="WH-like_DNA-bd_sf"/>
</dbReference>
<dbReference type="SUPFAM" id="SSF88946">
    <property type="entry name" value="Sigma2 domain of RNA polymerase sigma factors"/>
    <property type="match status" value="1"/>
</dbReference>
<dbReference type="PANTHER" id="PTHR43133">
    <property type="entry name" value="RNA POLYMERASE ECF-TYPE SIGMA FACTO"/>
    <property type="match status" value="1"/>
</dbReference>
<name>A0A1I5MNA9_9ACTN</name>
<dbReference type="InterPro" id="IPR013249">
    <property type="entry name" value="RNA_pol_sigma70_r4_t2"/>
</dbReference>
<dbReference type="Gene3D" id="1.10.1740.10">
    <property type="match status" value="1"/>
</dbReference>
<dbReference type="InterPro" id="IPR007627">
    <property type="entry name" value="RNA_pol_sigma70_r2"/>
</dbReference>
<dbReference type="InParanoid" id="A0A1I5MNA9"/>
<evidence type="ECO:0000256" key="3">
    <source>
        <dbReference type="ARBA" id="ARBA00023082"/>
    </source>
</evidence>
<sequence length="443" mass="45810">MPPWLTPPHGQRFFFWRPHAGGLACDFPGRSVVAAAVGPGVEDGSGAADRAGLPACAVGRGRAAAGALLVVCFGGTLGRLSFTRGSGDARLHGVSGTSAPVVMPRPSEPRNTMRRAPASSPILRPNRARHPDASAKTGAVSASGSRSGVAAGIGVVEGIGVAAGRGVVGVVGGPVTGEMPVTSSLSRSCGTLPIILRPSIGCGGGTPGGKGVHCFSAYPRVRVTPPGKCLHNGAVDEDELSRALRAAQDGDEASFRMLYRDVQPRLIRFAGALVGADAEDVTSEAWLQIARDLRSFRGDLDGFRGWTATITRHRALDHLRRRSRRPDSDLPAEELVTMAASADTELDALDGIATERALALIAELPRDQAEAVLLRVVVGLDAKSAGSVLGKRPGAVRTAAYRGLRRLAERLSSPRPQAADDPAQARPLVRGDKSGGTGAEGVT</sequence>
<accession>A0A1I5MNA9</accession>
<dbReference type="InterPro" id="IPR013325">
    <property type="entry name" value="RNA_pol_sigma_r2"/>
</dbReference>
<organism evidence="8 9">
    <name type="scientific">Actinomadura madurae</name>
    <dbReference type="NCBI Taxonomy" id="1993"/>
    <lineage>
        <taxon>Bacteria</taxon>
        <taxon>Bacillati</taxon>
        <taxon>Actinomycetota</taxon>
        <taxon>Actinomycetes</taxon>
        <taxon>Streptosporangiales</taxon>
        <taxon>Thermomonosporaceae</taxon>
        <taxon>Actinomadura</taxon>
    </lineage>
</organism>
<dbReference type="InterPro" id="IPR039425">
    <property type="entry name" value="RNA_pol_sigma-70-like"/>
</dbReference>
<dbReference type="GO" id="GO:0006352">
    <property type="term" value="P:DNA-templated transcription initiation"/>
    <property type="evidence" value="ECO:0007669"/>
    <property type="project" value="InterPro"/>
</dbReference>
<dbReference type="Pfam" id="PF08281">
    <property type="entry name" value="Sigma70_r4_2"/>
    <property type="match status" value="1"/>
</dbReference>
<comment type="similarity">
    <text evidence="1">Belongs to the sigma-70 factor family. ECF subfamily.</text>
</comment>
<feature type="region of interest" description="Disordered" evidence="5">
    <location>
        <begin position="93"/>
        <end position="141"/>
    </location>
</feature>
<dbReference type="InterPro" id="IPR014284">
    <property type="entry name" value="RNA_pol_sigma-70_dom"/>
</dbReference>
<gene>
    <name evidence="8" type="ORF">SAMN04489713_111336</name>
</gene>
<keyword evidence="4" id="KW-0804">Transcription</keyword>